<dbReference type="Proteomes" id="UP000322634">
    <property type="component" value="Unassembled WGS sequence"/>
</dbReference>
<dbReference type="RefSeq" id="WP_148350846.1">
    <property type="nucleotide sequence ID" value="NZ_JBHSBF010000036.1"/>
</dbReference>
<feature type="compositionally biased region" description="Polar residues" evidence="1">
    <location>
        <begin position="77"/>
        <end position="88"/>
    </location>
</feature>
<evidence type="ECO:0000313" key="2">
    <source>
        <dbReference type="EMBL" id="TYC14456.1"/>
    </source>
</evidence>
<name>A0A5D0U9R3_9ACTN</name>
<feature type="region of interest" description="Disordered" evidence="1">
    <location>
        <begin position="20"/>
        <end position="98"/>
    </location>
</feature>
<comment type="caution">
    <text evidence="2">The sequence shown here is derived from an EMBL/GenBank/DDBJ whole genome shotgun (WGS) entry which is preliminary data.</text>
</comment>
<dbReference type="EMBL" id="VSFF01000006">
    <property type="protein sequence ID" value="TYC14456.1"/>
    <property type="molecule type" value="Genomic_DNA"/>
</dbReference>
<accession>A0A5D0U9R3</accession>
<evidence type="ECO:0008006" key="4">
    <source>
        <dbReference type="Google" id="ProtNLM"/>
    </source>
</evidence>
<gene>
    <name evidence="2" type="ORF">FXF65_16520</name>
</gene>
<reference evidence="2 3" key="1">
    <citation type="submission" date="2019-08" db="EMBL/GenBank/DDBJ databases">
        <title>Actinomadura sp. nov. CYP1-5 isolated from mountain soil.</title>
        <authorList>
            <person name="Songsumanus A."/>
            <person name="Kuncharoen N."/>
            <person name="Kudo T."/>
            <person name="Yuki M."/>
            <person name="Igarashi Y."/>
            <person name="Tanasupawat S."/>
        </authorList>
    </citation>
    <scope>NUCLEOTIDE SEQUENCE [LARGE SCALE GENOMIC DNA]</scope>
    <source>
        <strain evidence="2 3">GKU157</strain>
    </source>
</reference>
<evidence type="ECO:0000313" key="3">
    <source>
        <dbReference type="Proteomes" id="UP000322634"/>
    </source>
</evidence>
<proteinExistence type="predicted"/>
<sequence>MPVARPAASFDTALAWEVAGPASRPPSAALPVQRKMAPPTPPPPPQKQQATEPAAAPPKRSPPAPVARTAASAPIQRRTQTAGTSGTQRKAERQPEIDLDELARRLIGPLTRLLRAELRLDRERVGRLRDPRTY</sequence>
<keyword evidence="3" id="KW-1185">Reference proteome</keyword>
<evidence type="ECO:0000256" key="1">
    <source>
        <dbReference type="SAM" id="MobiDB-lite"/>
    </source>
</evidence>
<dbReference type="AlphaFoldDB" id="A0A5D0U9R3"/>
<organism evidence="2 3">
    <name type="scientific">Actinomadura syzygii</name>
    <dbReference type="NCBI Taxonomy" id="1427538"/>
    <lineage>
        <taxon>Bacteria</taxon>
        <taxon>Bacillati</taxon>
        <taxon>Actinomycetota</taxon>
        <taxon>Actinomycetes</taxon>
        <taxon>Streptosporangiales</taxon>
        <taxon>Thermomonosporaceae</taxon>
        <taxon>Actinomadura</taxon>
    </lineage>
</organism>
<feature type="compositionally biased region" description="Pro residues" evidence="1">
    <location>
        <begin position="55"/>
        <end position="65"/>
    </location>
</feature>
<feature type="compositionally biased region" description="Basic and acidic residues" evidence="1">
    <location>
        <begin position="89"/>
        <end position="98"/>
    </location>
</feature>
<dbReference type="OrthoDB" id="10001940at2"/>
<protein>
    <recommendedName>
        <fullName evidence="4">Extensin</fullName>
    </recommendedName>
</protein>